<proteinExistence type="predicted"/>
<feature type="region of interest" description="Disordered" evidence="1">
    <location>
        <begin position="29"/>
        <end position="56"/>
    </location>
</feature>
<protein>
    <submittedName>
        <fullName evidence="3">Uncharacterized protein</fullName>
    </submittedName>
</protein>
<keyword evidence="2" id="KW-0812">Transmembrane</keyword>
<name>A0A8H5C446_9AGAR</name>
<dbReference type="OrthoDB" id="6499973at2759"/>
<feature type="transmembrane region" description="Helical" evidence="2">
    <location>
        <begin position="169"/>
        <end position="188"/>
    </location>
</feature>
<dbReference type="EMBL" id="JAACJM010000252">
    <property type="protein sequence ID" value="KAF5334729.1"/>
    <property type="molecule type" value="Genomic_DNA"/>
</dbReference>
<dbReference type="AlphaFoldDB" id="A0A8H5C446"/>
<dbReference type="Proteomes" id="UP000559256">
    <property type="component" value="Unassembled WGS sequence"/>
</dbReference>
<evidence type="ECO:0000256" key="2">
    <source>
        <dbReference type="SAM" id="Phobius"/>
    </source>
</evidence>
<accession>A0A8H5C446</accession>
<dbReference type="InterPro" id="IPR036259">
    <property type="entry name" value="MFS_trans_sf"/>
</dbReference>
<comment type="caution">
    <text evidence="3">The sequence shown here is derived from an EMBL/GenBank/DDBJ whole genome shotgun (WGS) entry which is preliminary data.</text>
</comment>
<keyword evidence="2" id="KW-0472">Membrane</keyword>
<dbReference type="SUPFAM" id="SSF103473">
    <property type="entry name" value="MFS general substrate transporter"/>
    <property type="match status" value="1"/>
</dbReference>
<evidence type="ECO:0000313" key="4">
    <source>
        <dbReference type="Proteomes" id="UP000559256"/>
    </source>
</evidence>
<keyword evidence="2" id="KW-1133">Transmembrane helix</keyword>
<keyword evidence="4" id="KW-1185">Reference proteome</keyword>
<reference evidence="3 4" key="1">
    <citation type="journal article" date="2020" name="ISME J.">
        <title>Uncovering the hidden diversity of litter-decomposition mechanisms in mushroom-forming fungi.</title>
        <authorList>
            <person name="Floudas D."/>
            <person name="Bentzer J."/>
            <person name="Ahren D."/>
            <person name="Johansson T."/>
            <person name="Persson P."/>
            <person name="Tunlid A."/>
        </authorList>
    </citation>
    <scope>NUCLEOTIDE SEQUENCE [LARGE SCALE GENOMIC DNA]</scope>
    <source>
        <strain evidence="3 4">CBS 291.85</strain>
    </source>
</reference>
<sequence>MYLHFDQYGSILPLCLPLPTCFFMTQTPGSPKKKKVGGLATKKTHSTGSKQKEKAAEAVKKATKVPTIKINDSGSKQCPCPQNQPESATLKDPIAFYFIHIALASEIQYSPLTDQFCIIQLAVLSAASLPGRLLPNIAADKWGPFNALLPCIGISGAMIFALYRTLKVGSMIAFVIIYGFFSGASNTGSKSP</sequence>
<evidence type="ECO:0000256" key="1">
    <source>
        <dbReference type="SAM" id="MobiDB-lite"/>
    </source>
</evidence>
<evidence type="ECO:0000313" key="3">
    <source>
        <dbReference type="EMBL" id="KAF5334729.1"/>
    </source>
</evidence>
<organism evidence="3 4">
    <name type="scientific">Tetrapyrgos nigripes</name>
    <dbReference type="NCBI Taxonomy" id="182062"/>
    <lineage>
        <taxon>Eukaryota</taxon>
        <taxon>Fungi</taxon>
        <taxon>Dikarya</taxon>
        <taxon>Basidiomycota</taxon>
        <taxon>Agaricomycotina</taxon>
        <taxon>Agaricomycetes</taxon>
        <taxon>Agaricomycetidae</taxon>
        <taxon>Agaricales</taxon>
        <taxon>Marasmiineae</taxon>
        <taxon>Marasmiaceae</taxon>
        <taxon>Tetrapyrgos</taxon>
    </lineage>
</organism>
<gene>
    <name evidence="3" type="ORF">D9758_016894</name>
</gene>
<feature type="transmembrane region" description="Helical" evidence="2">
    <location>
        <begin position="142"/>
        <end position="163"/>
    </location>
</feature>